<dbReference type="GO" id="GO:0007018">
    <property type="term" value="P:microtubule-based movement"/>
    <property type="evidence" value="ECO:0007669"/>
    <property type="project" value="InterPro"/>
</dbReference>
<dbReference type="PANTHER" id="PTHR37739:SF8">
    <property type="entry name" value="KINESIN-LIKE PROTEIN KIN-12D"/>
    <property type="match status" value="1"/>
</dbReference>
<comment type="similarity">
    <text evidence="6">Belongs to the TRAFAC class myosin-kinesin ATPase superfamily. Kinesin family. KIN-12 subfamily.</text>
</comment>
<feature type="domain" description="Kinesin motor" evidence="10">
    <location>
        <begin position="272"/>
        <end position="609"/>
    </location>
</feature>
<feature type="coiled-coil region" evidence="8">
    <location>
        <begin position="843"/>
        <end position="905"/>
    </location>
</feature>
<dbReference type="InterPro" id="IPR001752">
    <property type="entry name" value="Kinesin_motor_dom"/>
</dbReference>
<evidence type="ECO:0000256" key="1">
    <source>
        <dbReference type="ARBA" id="ARBA00022701"/>
    </source>
</evidence>
<dbReference type="Gramene" id="Pp3c11_8020V3.2">
    <property type="protein sequence ID" value="Pp3c11_8020V3.2"/>
    <property type="gene ID" value="Pp3c11_8020"/>
</dbReference>
<dbReference type="InterPro" id="IPR044986">
    <property type="entry name" value="KIF15/KIN-12"/>
</dbReference>
<keyword evidence="2 7" id="KW-0547">Nucleotide-binding</keyword>
<feature type="coiled-coil region" evidence="8">
    <location>
        <begin position="991"/>
        <end position="1018"/>
    </location>
</feature>
<feature type="compositionally biased region" description="Polar residues" evidence="9">
    <location>
        <begin position="206"/>
        <end position="221"/>
    </location>
</feature>
<dbReference type="GeneID" id="112289045"/>
<feature type="coiled-coil region" evidence="8">
    <location>
        <begin position="1665"/>
        <end position="1692"/>
    </location>
</feature>
<dbReference type="PROSITE" id="PS00411">
    <property type="entry name" value="KINESIN_MOTOR_1"/>
    <property type="match status" value="1"/>
</dbReference>
<dbReference type="Pfam" id="PF00225">
    <property type="entry name" value="Kinesin"/>
    <property type="match status" value="1"/>
</dbReference>
<dbReference type="SUPFAM" id="SSF52540">
    <property type="entry name" value="P-loop containing nucleoside triphosphate hydrolases"/>
    <property type="match status" value="1"/>
</dbReference>
<evidence type="ECO:0000256" key="6">
    <source>
        <dbReference type="ARBA" id="ARBA00034488"/>
    </source>
</evidence>
<gene>
    <name evidence="11" type="primary">LOC112289045</name>
</gene>
<dbReference type="InterPro" id="IPR019821">
    <property type="entry name" value="Kinesin_motor_CS"/>
</dbReference>
<feature type="binding site" evidence="7">
    <location>
        <begin position="353"/>
        <end position="360"/>
    </location>
    <ligand>
        <name>ATP</name>
        <dbReference type="ChEBI" id="CHEBI:30616"/>
    </ligand>
</feature>
<dbReference type="InterPro" id="IPR036961">
    <property type="entry name" value="Kinesin_motor_dom_sf"/>
</dbReference>
<evidence type="ECO:0000313" key="11">
    <source>
        <dbReference type="EnsemblPlants" id="Pp3c11_8020V3.2"/>
    </source>
</evidence>
<evidence type="ECO:0000256" key="8">
    <source>
        <dbReference type="SAM" id="Coils"/>
    </source>
</evidence>
<evidence type="ECO:0000256" key="9">
    <source>
        <dbReference type="SAM" id="MobiDB-lite"/>
    </source>
</evidence>
<name>A0A7I4ADJ6_PHYPA</name>
<dbReference type="InParanoid" id="A0A7I4ADJ6"/>
<accession>A0A7I4ADJ6</accession>
<feature type="coiled-coil region" evidence="8">
    <location>
        <begin position="616"/>
        <end position="643"/>
    </location>
</feature>
<dbReference type="GO" id="GO:0003777">
    <property type="term" value="F:microtubule motor activity"/>
    <property type="evidence" value="ECO:0007669"/>
    <property type="project" value="InterPro"/>
</dbReference>
<feature type="compositionally biased region" description="Polar residues" evidence="9">
    <location>
        <begin position="111"/>
        <end position="135"/>
    </location>
</feature>
<feature type="coiled-coil region" evidence="8">
    <location>
        <begin position="1226"/>
        <end position="1326"/>
    </location>
</feature>
<proteinExistence type="inferred from homology"/>
<dbReference type="GO" id="GO:0008017">
    <property type="term" value="F:microtubule binding"/>
    <property type="evidence" value="ECO:0007669"/>
    <property type="project" value="InterPro"/>
</dbReference>
<dbReference type="PROSITE" id="PS50067">
    <property type="entry name" value="KINESIN_MOTOR_2"/>
    <property type="match status" value="1"/>
</dbReference>
<dbReference type="EnsemblPlants" id="Pp3c11_8020V3.2">
    <property type="protein sequence ID" value="Pp3c11_8020V3.2"/>
    <property type="gene ID" value="Pp3c11_8020"/>
</dbReference>
<keyword evidence="4 8" id="KW-0175">Coiled coil</keyword>
<dbReference type="FunFam" id="3.40.850.10:FF:000033">
    <property type="entry name" value="Kinesin-like protein KIN-12E"/>
    <property type="match status" value="1"/>
</dbReference>
<dbReference type="KEGG" id="ppp:112289045"/>
<keyword evidence="5 7" id="KW-0505">Motor protein</keyword>
<feature type="coiled-coil region" evidence="8">
    <location>
        <begin position="1840"/>
        <end position="1934"/>
    </location>
</feature>
<feature type="region of interest" description="Disordered" evidence="9">
    <location>
        <begin position="1"/>
        <end position="59"/>
    </location>
</feature>
<evidence type="ECO:0000256" key="3">
    <source>
        <dbReference type="ARBA" id="ARBA00022840"/>
    </source>
</evidence>
<dbReference type="OrthoDB" id="3176171at2759"/>
<feature type="coiled-coil region" evidence="8">
    <location>
        <begin position="1738"/>
        <end position="1786"/>
    </location>
</feature>
<protein>
    <recommendedName>
        <fullName evidence="10">Kinesin motor domain-containing protein</fullName>
    </recommendedName>
</protein>
<feature type="compositionally biased region" description="Low complexity" evidence="9">
    <location>
        <begin position="39"/>
        <end position="49"/>
    </location>
</feature>
<dbReference type="PANTHER" id="PTHR37739">
    <property type="entry name" value="KINESIN-LIKE PROTEIN KIN-12D"/>
    <property type="match status" value="1"/>
</dbReference>
<feature type="region of interest" description="Disordered" evidence="9">
    <location>
        <begin position="150"/>
        <end position="241"/>
    </location>
</feature>
<feature type="coiled-coil region" evidence="8">
    <location>
        <begin position="1602"/>
        <end position="1636"/>
    </location>
</feature>
<sequence length="1992" mass="223590">MVKGTPNIRSFFQSKKESPSKASESANNVVTSPGRPPLSSSTSARSNVSNFQSRLDGRYSQLKRKGRFAENDLFEHLNSADESHVGCSSTNASSPERFSISHDNPVRNKSRISQFSPCTRLPLSSTTSKNVQGPHTTGVYEYLSRTPSIQSSLASSSDEEGTTTEDSAPSSRYASDAENVCPSRQLSARQQEGLRRMSLGPKIESAASTPKKTPTKPSRSGRNGAPCASPSSVRAGGQRSLVPLPPSLKECASQAQAYFDLEEKVSFWDDHNVQVVVRTRPISTKEATKQDVARCLRQESAHAITWLGQPETRFTFDHVAGENISQEKLFEVVGLPIVENCMAGYNSCMFAYGQTGSGKTHTMLGDVTDLGHKPSDNRGMTPRIFEYLFSKIRKEEQHKQLEQLEYVCRCSFLEIYNEQITDLLEPSSTNLHMREDSKKGVYVENLTEIVVRSVQDVVVLLLKGAANRKVASTIMNRESSRSHSVFTCTIESKWVTNSMSNMRFGRLNLVDLAGSERQKSSGTERDRLKEAASINKSLSTLGLVIMILVDIANGKQRHVPYRDSKLTFLLQDSLGGNSKTAIIATISPSSCCTMETLSTLKFAQRAKFIQNNAVVNEDASGELLALKREIQQLKEEVSRLRCLSITSMRRECGRESTEFFRMSMRGKDLFDGAEKEVENERVDLKPSQLLEEIKALKAGLIGALRRGQAAEIVIKQLSTNIDKAHISIEDCETESRASSKSGQHTTMADKLQTAEGLGHKAQATELESGDPLQLQSYQTFFDVGEEEMTATEIRCLRDQVLSLHDEKLAMEQDMLSTAIAKDNGNRKELETCRNDLTKCLEASSQLQKQVDELQGLVKQLTEQCAEKDEELNKVKESAEKHLRLMKSKEEEIKDLQSAWDAATAKLYQNLLEGEQALVEAGQELSEIMKEESPRWSLEPDKSVKVVDTEHDYFRGRGSCNMDEIFEEKRHPRMTRSFGLSPRVSLISTEEKLKLEATVARLKHELEEHKQQVTEEKGIHEEFQRVTKENLGLKEEIEAMALVQEELRMNLSTIHVKFDTISQKVEESNLRAKEVENAYVEELKLKAGEIKSGELRIYELEGSLAEKCKALATLDSAFNSISATCDTLKKESDEARGYIAHLQDEAASSTAQLQKLQDELELKSFEVELLSFMMQSTCSTLNTQSGHFQSLSERLSWELERKQHQLISLTTSHQQNQELLYESKFKEDQLQAELLDLKKEVSKSECHIARAAQTISQLDETVEHLQSELQRKEELLHGLEFDIRLLQEHAAEETDFKQEIIEANSRIRELEGEVQRKCEELKELSSAETFMKEQLALKAAAVKRMEEEFENLRTPVGLAIIESQALKSKVMQLQTDVSAKEEELANKAHALSSLDKELMLTRVISTRMTMECSHKSEALEALQSVMQRVSAENDGLKAQCSVLMDEVNALQGKITQQSAEMQVLHGELLVSIMMEYCLQEMNSDISLSSGSFATNNQRMNDLEAKIESVVNERDSLKAEVGHKEATIGLLQSELIKVKKVADHFSHEASAFQALIVELQGEKASFEAELSCKTTLIMSLEAELAKVDVVSTGKLNAFEGFGELRTVKDERNKALEKVQELGNELRAVQALVASYEASALETRKFSEAIIIRANEKDEESRALRASVILLTDKNSALESQLEAMKLEGDKLTQARSDFETELQGMKSRMSILQAVHSTGSRNHRGFQTATPASPDLKRMLEEKEAEVAQSCKRIAALQSENATQEKKLEELGSELAQAHQELKTMSTQWEDKEGQLSKLTLLNKEAETLTQDVMQDLHNVKLDIGNYAALVSQQQLELIAERSQHADEVREKDEELSNLRAQLNQERQNWMQEMNHKQAEIVVGRALSEKMKLKNKTLIADYKKLKVDFSKKKKKLKLLEQEMTKLATDAQKHSTDLESAADFDEVQQFQALLAQAKETKRFSRAEDSDADFDELQQFQALLAQANDHEFGRSQ</sequence>
<evidence type="ECO:0000259" key="10">
    <source>
        <dbReference type="PROSITE" id="PS50067"/>
    </source>
</evidence>
<organism evidence="11 12">
    <name type="scientific">Physcomitrium patens</name>
    <name type="common">Spreading-leaved earth moss</name>
    <name type="synonym">Physcomitrella patens</name>
    <dbReference type="NCBI Taxonomy" id="3218"/>
    <lineage>
        <taxon>Eukaryota</taxon>
        <taxon>Viridiplantae</taxon>
        <taxon>Streptophyta</taxon>
        <taxon>Embryophyta</taxon>
        <taxon>Bryophyta</taxon>
        <taxon>Bryophytina</taxon>
        <taxon>Bryopsida</taxon>
        <taxon>Funariidae</taxon>
        <taxon>Funariales</taxon>
        <taxon>Funariaceae</taxon>
        <taxon>Physcomitrium</taxon>
    </lineage>
</organism>
<dbReference type="GO" id="GO:0005874">
    <property type="term" value="C:microtubule"/>
    <property type="evidence" value="ECO:0007669"/>
    <property type="project" value="UniProtKB-KW"/>
</dbReference>
<feature type="compositionally biased region" description="Polar residues" evidence="9">
    <location>
        <begin position="86"/>
        <end position="96"/>
    </location>
</feature>
<dbReference type="RefSeq" id="XP_024389739.1">
    <property type="nucleotide sequence ID" value="XM_024533971.2"/>
</dbReference>
<evidence type="ECO:0000256" key="4">
    <source>
        <dbReference type="ARBA" id="ARBA00023054"/>
    </source>
</evidence>
<evidence type="ECO:0000313" key="12">
    <source>
        <dbReference type="Proteomes" id="UP000006727"/>
    </source>
</evidence>
<dbReference type="EMBL" id="ABEU02000011">
    <property type="status" value="NOT_ANNOTATED_CDS"/>
    <property type="molecule type" value="Genomic_DNA"/>
</dbReference>
<keyword evidence="3 7" id="KW-0067">ATP-binding</keyword>
<reference evidence="11 12" key="1">
    <citation type="journal article" date="2008" name="Science">
        <title>The Physcomitrella genome reveals evolutionary insights into the conquest of land by plants.</title>
        <authorList>
            <person name="Rensing S."/>
            <person name="Lang D."/>
            <person name="Zimmer A."/>
            <person name="Terry A."/>
            <person name="Salamov A."/>
            <person name="Shapiro H."/>
            <person name="Nishiyama T."/>
            <person name="Perroud P.-F."/>
            <person name="Lindquist E."/>
            <person name="Kamisugi Y."/>
            <person name="Tanahashi T."/>
            <person name="Sakakibara K."/>
            <person name="Fujita T."/>
            <person name="Oishi K."/>
            <person name="Shin-I T."/>
            <person name="Kuroki Y."/>
            <person name="Toyoda A."/>
            <person name="Suzuki Y."/>
            <person name="Hashimoto A."/>
            <person name="Yamaguchi K."/>
            <person name="Sugano A."/>
            <person name="Kohara Y."/>
            <person name="Fujiyama A."/>
            <person name="Anterola A."/>
            <person name="Aoki S."/>
            <person name="Ashton N."/>
            <person name="Barbazuk W.B."/>
            <person name="Barker E."/>
            <person name="Bennetzen J."/>
            <person name="Bezanilla M."/>
            <person name="Blankenship R."/>
            <person name="Cho S.H."/>
            <person name="Dutcher S."/>
            <person name="Estelle M."/>
            <person name="Fawcett J.A."/>
            <person name="Gundlach H."/>
            <person name="Hanada K."/>
            <person name="Heyl A."/>
            <person name="Hicks K.A."/>
            <person name="Hugh J."/>
            <person name="Lohr M."/>
            <person name="Mayer K."/>
            <person name="Melkozernov A."/>
            <person name="Murata T."/>
            <person name="Nelson D."/>
            <person name="Pils B."/>
            <person name="Prigge M."/>
            <person name="Reiss B."/>
            <person name="Renner T."/>
            <person name="Rombauts S."/>
            <person name="Rushton P."/>
            <person name="Sanderfoot A."/>
            <person name="Schween G."/>
            <person name="Shiu S.-H."/>
            <person name="Stueber K."/>
            <person name="Theodoulou F.L."/>
            <person name="Tu H."/>
            <person name="Van de Peer Y."/>
            <person name="Verrier P.J."/>
            <person name="Waters E."/>
            <person name="Wood A."/>
            <person name="Yang L."/>
            <person name="Cove D."/>
            <person name="Cuming A."/>
            <person name="Hasebe M."/>
            <person name="Lucas S."/>
            <person name="Mishler D.B."/>
            <person name="Reski R."/>
            <person name="Grigoriev I."/>
            <person name="Quatrano R.S."/>
            <person name="Boore J.L."/>
        </authorList>
    </citation>
    <scope>NUCLEOTIDE SEQUENCE [LARGE SCALE GENOMIC DNA]</scope>
    <source>
        <strain evidence="11 12">cv. Gransden 2004</strain>
    </source>
</reference>
<dbReference type="Proteomes" id="UP000006727">
    <property type="component" value="Chromosome 11"/>
</dbReference>
<evidence type="ECO:0000256" key="2">
    <source>
        <dbReference type="ARBA" id="ARBA00022741"/>
    </source>
</evidence>
<feature type="region of interest" description="Disordered" evidence="9">
    <location>
        <begin position="81"/>
        <end position="135"/>
    </location>
</feature>
<evidence type="ECO:0000256" key="7">
    <source>
        <dbReference type="PROSITE-ProRule" id="PRU00283"/>
    </source>
</evidence>
<dbReference type="InterPro" id="IPR027417">
    <property type="entry name" value="P-loop_NTPase"/>
</dbReference>
<keyword evidence="12" id="KW-1185">Reference proteome</keyword>
<evidence type="ECO:0000256" key="5">
    <source>
        <dbReference type="ARBA" id="ARBA00023175"/>
    </source>
</evidence>
<reference evidence="11" key="3">
    <citation type="submission" date="2020-12" db="UniProtKB">
        <authorList>
            <consortium name="EnsemblPlants"/>
        </authorList>
    </citation>
    <scope>IDENTIFICATION</scope>
</reference>
<feature type="coiled-coil region" evidence="8">
    <location>
        <begin position="1418"/>
        <end position="1445"/>
    </location>
</feature>
<reference evidence="11 12" key="2">
    <citation type="journal article" date="2018" name="Plant J.">
        <title>The Physcomitrella patens chromosome-scale assembly reveals moss genome structure and evolution.</title>
        <authorList>
            <person name="Lang D."/>
            <person name="Ullrich K.K."/>
            <person name="Murat F."/>
            <person name="Fuchs J."/>
            <person name="Jenkins J."/>
            <person name="Haas F.B."/>
            <person name="Piednoel M."/>
            <person name="Gundlach H."/>
            <person name="Van Bel M."/>
            <person name="Meyberg R."/>
            <person name="Vives C."/>
            <person name="Morata J."/>
            <person name="Symeonidi A."/>
            <person name="Hiss M."/>
            <person name="Muchero W."/>
            <person name="Kamisugi Y."/>
            <person name="Saleh O."/>
            <person name="Blanc G."/>
            <person name="Decker E.L."/>
            <person name="van Gessel N."/>
            <person name="Grimwood J."/>
            <person name="Hayes R.D."/>
            <person name="Graham S.W."/>
            <person name="Gunter L.E."/>
            <person name="McDaniel S.F."/>
            <person name="Hoernstein S.N.W."/>
            <person name="Larsson A."/>
            <person name="Li F.W."/>
            <person name="Perroud P.F."/>
            <person name="Phillips J."/>
            <person name="Ranjan P."/>
            <person name="Rokshar D.S."/>
            <person name="Rothfels C.J."/>
            <person name="Schneider L."/>
            <person name="Shu S."/>
            <person name="Stevenson D.W."/>
            <person name="Thummler F."/>
            <person name="Tillich M."/>
            <person name="Villarreal Aguilar J.C."/>
            <person name="Widiez T."/>
            <person name="Wong G.K."/>
            <person name="Wymore A."/>
            <person name="Zhang Y."/>
            <person name="Zimmer A.D."/>
            <person name="Quatrano R.S."/>
            <person name="Mayer K.F.X."/>
            <person name="Goodstein D."/>
            <person name="Casacuberta J.M."/>
            <person name="Vandepoele K."/>
            <person name="Reski R."/>
            <person name="Cuming A.C."/>
            <person name="Tuskan G.A."/>
            <person name="Maumus F."/>
            <person name="Salse J."/>
            <person name="Schmutz J."/>
            <person name="Rensing S.A."/>
        </authorList>
    </citation>
    <scope>NUCLEOTIDE SEQUENCE [LARGE SCALE GENOMIC DNA]</scope>
    <source>
        <strain evidence="11 12">cv. Gransden 2004</strain>
    </source>
</reference>
<keyword evidence="1" id="KW-0493">Microtubule</keyword>
<dbReference type="SMART" id="SM00129">
    <property type="entry name" value="KISc"/>
    <property type="match status" value="1"/>
</dbReference>
<dbReference type="Gene3D" id="3.40.850.10">
    <property type="entry name" value="Kinesin motor domain"/>
    <property type="match status" value="1"/>
</dbReference>
<dbReference type="GO" id="GO:0005524">
    <property type="term" value="F:ATP binding"/>
    <property type="evidence" value="ECO:0007669"/>
    <property type="project" value="UniProtKB-UniRule"/>
</dbReference>
<feature type="coiled-coil region" evidence="8">
    <location>
        <begin position="1491"/>
        <end position="1518"/>
    </location>
</feature>
<feature type="compositionally biased region" description="Polar residues" evidence="9">
    <location>
        <begin position="164"/>
        <end position="173"/>
    </location>
</feature>
<dbReference type="PRINTS" id="PR00380">
    <property type="entry name" value="KINESINHEAVY"/>
</dbReference>